<dbReference type="SUPFAM" id="SSF47923">
    <property type="entry name" value="Ypt/Rab-GAP domain of gyp1p"/>
    <property type="match status" value="1"/>
</dbReference>
<dbReference type="PROSITE" id="PS50086">
    <property type="entry name" value="TBC_RABGAP"/>
    <property type="match status" value="1"/>
</dbReference>
<gene>
    <name evidence="3" type="ORF">FOZ63_003379</name>
</gene>
<keyword evidence="4" id="KW-1185">Reference proteome</keyword>
<comment type="caution">
    <text evidence="3">The sequence shown here is derived from an EMBL/GenBank/DDBJ whole genome shotgun (WGS) entry which is preliminary data.</text>
</comment>
<feature type="compositionally biased region" description="Low complexity" evidence="1">
    <location>
        <begin position="32"/>
        <end position="41"/>
    </location>
</feature>
<feature type="region of interest" description="Disordered" evidence="1">
    <location>
        <begin position="60"/>
        <end position="92"/>
    </location>
</feature>
<accession>A0A7J6TIC2</accession>
<feature type="region of interest" description="Disordered" evidence="1">
    <location>
        <begin position="1"/>
        <end position="41"/>
    </location>
</feature>
<dbReference type="Gene3D" id="1.10.8.270">
    <property type="entry name" value="putative rabgap domain of human tbc1 domain family member 14 like domains"/>
    <property type="match status" value="1"/>
</dbReference>
<protein>
    <recommendedName>
        <fullName evidence="2">Rab-GAP TBC domain-containing protein</fullName>
    </recommendedName>
</protein>
<evidence type="ECO:0000313" key="4">
    <source>
        <dbReference type="Proteomes" id="UP000553632"/>
    </source>
</evidence>
<dbReference type="Pfam" id="PF00566">
    <property type="entry name" value="RabGAP-TBC"/>
    <property type="match status" value="1"/>
</dbReference>
<dbReference type="InterPro" id="IPR035969">
    <property type="entry name" value="Rab-GAP_TBC_sf"/>
</dbReference>
<sequence>MSLGFQRSKRQSNASSSSQSPPPGSAQRRGRSSGSLLNRLGHYLTGGSNSHHLAAEATATRPAKMLTRSDTGSLAFPSDSETGGMLPSSGSNPSRIFKLRQVINSDQVDMDELNKLLWSGCPFDSDFDVRVKAWELALGYLPPRKEQQRSALDRKRREYRVLTREFADVFTLSTEETLPASATASQQQQYACLRQIRVDIPRTFSELSIFTSERIQKMMERILYIWAARNPTPGYVQGINDILTPFVVILLQAKAGLPIKDVNVDDETLFSDGELMEVESDAYWLLSRVLSDIKDYYTPGQPGIQRLILRLKDIVKRVDEKLASHLEDEM</sequence>
<dbReference type="PANTHER" id="PTHR22957">
    <property type="entry name" value="TBC1 DOMAIN FAMILY MEMBER GTPASE-ACTIVATING PROTEIN"/>
    <property type="match status" value="1"/>
</dbReference>
<evidence type="ECO:0000313" key="3">
    <source>
        <dbReference type="EMBL" id="KAF4745044.1"/>
    </source>
</evidence>
<dbReference type="InterPro" id="IPR000195">
    <property type="entry name" value="Rab-GAP-TBC_dom"/>
</dbReference>
<proteinExistence type="predicted"/>
<dbReference type="AlphaFoldDB" id="A0A7J6TIC2"/>
<reference evidence="3 4" key="1">
    <citation type="submission" date="2020-04" db="EMBL/GenBank/DDBJ databases">
        <title>Perkinsus olseni comparative genomics.</title>
        <authorList>
            <person name="Bogema D.R."/>
        </authorList>
    </citation>
    <scope>NUCLEOTIDE SEQUENCE [LARGE SCALE GENOMIC DNA]</scope>
    <source>
        <strain evidence="3 4">ATCC PRA-207</strain>
    </source>
</reference>
<organism evidence="3 4">
    <name type="scientific">Perkinsus olseni</name>
    <name type="common">Perkinsus atlanticus</name>
    <dbReference type="NCBI Taxonomy" id="32597"/>
    <lineage>
        <taxon>Eukaryota</taxon>
        <taxon>Sar</taxon>
        <taxon>Alveolata</taxon>
        <taxon>Perkinsozoa</taxon>
        <taxon>Perkinsea</taxon>
        <taxon>Perkinsida</taxon>
        <taxon>Perkinsidae</taxon>
        <taxon>Perkinsus</taxon>
    </lineage>
</organism>
<dbReference type="PANTHER" id="PTHR22957:SF26">
    <property type="entry name" value="LD44506P"/>
    <property type="match status" value="1"/>
</dbReference>
<evidence type="ECO:0000256" key="1">
    <source>
        <dbReference type="SAM" id="MobiDB-lite"/>
    </source>
</evidence>
<feature type="non-terminal residue" evidence="3">
    <location>
        <position position="330"/>
    </location>
</feature>
<feature type="domain" description="Rab-GAP TBC" evidence="2">
    <location>
        <begin position="124"/>
        <end position="330"/>
    </location>
</feature>
<dbReference type="Proteomes" id="UP000553632">
    <property type="component" value="Unassembled WGS sequence"/>
</dbReference>
<dbReference type="EMBL" id="JABANO010010514">
    <property type="protein sequence ID" value="KAF4745044.1"/>
    <property type="molecule type" value="Genomic_DNA"/>
</dbReference>
<evidence type="ECO:0000259" key="2">
    <source>
        <dbReference type="PROSITE" id="PS50086"/>
    </source>
</evidence>
<dbReference type="GO" id="GO:0005096">
    <property type="term" value="F:GTPase activator activity"/>
    <property type="evidence" value="ECO:0007669"/>
    <property type="project" value="TreeGrafter"/>
</dbReference>
<name>A0A7J6TIC2_PEROL</name>
<dbReference type="SMART" id="SM00164">
    <property type="entry name" value="TBC"/>
    <property type="match status" value="1"/>
</dbReference>